<keyword evidence="3" id="KW-1185">Reference proteome</keyword>
<evidence type="ECO:0000313" key="2">
    <source>
        <dbReference type="EMBL" id="PEN10945.1"/>
    </source>
</evidence>
<organism evidence="2 3">
    <name type="scientific">Longibacter salinarum</name>
    <dbReference type="NCBI Taxonomy" id="1850348"/>
    <lineage>
        <taxon>Bacteria</taxon>
        <taxon>Pseudomonadati</taxon>
        <taxon>Rhodothermota</taxon>
        <taxon>Rhodothermia</taxon>
        <taxon>Rhodothermales</taxon>
        <taxon>Salisaetaceae</taxon>
        <taxon>Longibacter</taxon>
    </lineage>
</organism>
<feature type="compositionally biased region" description="Polar residues" evidence="1">
    <location>
        <begin position="33"/>
        <end position="52"/>
    </location>
</feature>
<feature type="region of interest" description="Disordered" evidence="1">
    <location>
        <begin position="33"/>
        <end position="63"/>
    </location>
</feature>
<proteinExistence type="predicted"/>
<reference evidence="2 3" key="1">
    <citation type="submission" date="2017-10" db="EMBL/GenBank/DDBJ databases">
        <title>Draft genome of Longibacter Salinarum.</title>
        <authorList>
            <person name="Goh K.M."/>
            <person name="Shamsir M.S."/>
            <person name="Lim S.W."/>
        </authorList>
    </citation>
    <scope>NUCLEOTIDE SEQUENCE [LARGE SCALE GENOMIC DNA]</scope>
    <source>
        <strain evidence="2 3">KCTC 52045</strain>
    </source>
</reference>
<gene>
    <name evidence="2" type="ORF">CRI94_17090</name>
</gene>
<name>A0A2A8CTM1_9BACT</name>
<comment type="caution">
    <text evidence="2">The sequence shown here is derived from an EMBL/GenBank/DDBJ whole genome shotgun (WGS) entry which is preliminary data.</text>
</comment>
<evidence type="ECO:0000256" key="1">
    <source>
        <dbReference type="SAM" id="MobiDB-lite"/>
    </source>
</evidence>
<evidence type="ECO:0008006" key="4">
    <source>
        <dbReference type="Google" id="ProtNLM"/>
    </source>
</evidence>
<dbReference type="EMBL" id="PDEQ01000013">
    <property type="protein sequence ID" value="PEN10945.1"/>
    <property type="molecule type" value="Genomic_DNA"/>
</dbReference>
<evidence type="ECO:0000313" key="3">
    <source>
        <dbReference type="Proteomes" id="UP000220102"/>
    </source>
</evidence>
<accession>A0A2A8CTM1</accession>
<dbReference type="Proteomes" id="UP000220102">
    <property type="component" value="Unassembled WGS sequence"/>
</dbReference>
<dbReference type="AlphaFoldDB" id="A0A2A8CTM1"/>
<protein>
    <recommendedName>
        <fullName evidence="4">ATPase AAA-type core domain-containing protein</fullName>
    </recommendedName>
</protein>
<sequence length="227" mass="25128">MTTVEHAGAPRREVDVSRRTFFVRFCCSTVTNDEGASMSQEPMPTGEESNPNDTEKDAPTGSKASIPVVTFNTQAFEEAVQALPSITEGVGEHGFMIVFHNGDRAARQQALSDLVEHATPTVHQFQVPTLLGERRIHTQNALRKSFDHASEEDAVLYFENVDALFTHTHTEGPDVNGEAEPTTVEYFLDRVSAYWGLVILCVSHPTHEAAIRRYTPPDLVVTFDSPE</sequence>